<protein>
    <submittedName>
        <fullName evidence="2">Uncharacterized protein</fullName>
    </submittedName>
</protein>
<keyword evidence="1" id="KW-1133">Transmembrane helix</keyword>
<evidence type="ECO:0000313" key="2">
    <source>
        <dbReference type="EMBL" id="KAK5169913.1"/>
    </source>
</evidence>
<accession>A0AAV9P9U7</accession>
<keyword evidence="1" id="KW-0472">Membrane</keyword>
<organism evidence="2 3">
    <name type="scientific">Saxophila tyrrhenica</name>
    <dbReference type="NCBI Taxonomy" id="1690608"/>
    <lineage>
        <taxon>Eukaryota</taxon>
        <taxon>Fungi</taxon>
        <taxon>Dikarya</taxon>
        <taxon>Ascomycota</taxon>
        <taxon>Pezizomycotina</taxon>
        <taxon>Dothideomycetes</taxon>
        <taxon>Dothideomycetidae</taxon>
        <taxon>Mycosphaerellales</taxon>
        <taxon>Extremaceae</taxon>
        <taxon>Saxophila</taxon>
    </lineage>
</organism>
<dbReference type="AlphaFoldDB" id="A0AAV9P9U7"/>
<sequence length="117" mass="12519">MMGNKSQATITAAVQSLAVAICTAVLLLFVALTHSRITLPEYTASYAQKDIQQVLNLLVTVVATVIGILLSHCRRATNEAETRSELQNDELTIPRLHVHAAAAGSQVRGPFHKAAST</sequence>
<feature type="transmembrane region" description="Helical" evidence="1">
    <location>
        <begin position="54"/>
        <end position="73"/>
    </location>
</feature>
<dbReference type="RefSeq" id="XP_064659259.1">
    <property type="nucleotide sequence ID" value="XM_064803134.1"/>
</dbReference>
<comment type="caution">
    <text evidence="2">The sequence shown here is derived from an EMBL/GenBank/DDBJ whole genome shotgun (WGS) entry which is preliminary data.</text>
</comment>
<dbReference type="EMBL" id="JAVRRT010000008">
    <property type="protein sequence ID" value="KAK5169913.1"/>
    <property type="molecule type" value="Genomic_DNA"/>
</dbReference>
<evidence type="ECO:0000256" key="1">
    <source>
        <dbReference type="SAM" id="Phobius"/>
    </source>
</evidence>
<name>A0AAV9P9U7_9PEZI</name>
<keyword evidence="3" id="KW-1185">Reference proteome</keyword>
<dbReference type="Proteomes" id="UP001337655">
    <property type="component" value="Unassembled WGS sequence"/>
</dbReference>
<feature type="transmembrane region" description="Helical" evidence="1">
    <location>
        <begin position="12"/>
        <end position="34"/>
    </location>
</feature>
<proteinExistence type="predicted"/>
<keyword evidence="1" id="KW-0812">Transmembrane</keyword>
<gene>
    <name evidence="2" type="ORF">LTR77_005891</name>
</gene>
<evidence type="ECO:0000313" key="3">
    <source>
        <dbReference type="Proteomes" id="UP001337655"/>
    </source>
</evidence>
<reference evidence="2 3" key="1">
    <citation type="submission" date="2023-08" db="EMBL/GenBank/DDBJ databases">
        <title>Black Yeasts Isolated from many extreme environments.</title>
        <authorList>
            <person name="Coleine C."/>
            <person name="Stajich J.E."/>
            <person name="Selbmann L."/>
        </authorList>
    </citation>
    <scope>NUCLEOTIDE SEQUENCE [LARGE SCALE GENOMIC DNA]</scope>
    <source>
        <strain evidence="2 3">CCFEE 5935</strain>
    </source>
</reference>
<dbReference type="GeneID" id="89927232"/>